<dbReference type="AlphaFoldDB" id="A0A7J7VIB9"/>
<protein>
    <submittedName>
        <fullName evidence="1">Uncharacterized protein</fullName>
    </submittedName>
</protein>
<dbReference type="Proteomes" id="UP000527355">
    <property type="component" value="Unassembled WGS sequence"/>
</dbReference>
<accession>A0A7J7VIB9</accession>
<comment type="caution">
    <text evidence="1">The sequence shown here is derived from an EMBL/GenBank/DDBJ whole genome shotgun (WGS) entry which is preliminary data.</text>
</comment>
<proteinExistence type="predicted"/>
<sequence length="128" mass="13786">MPFGNGWAPKPPGWAQSRVGHLAHWPAHCQLISVLPTSAPCSLCPLDPVGRQCPRKCTGLSDAAEAPEAVTAEGPLCGNFCLHCHRLSQLLNIRQALLEGGGHSWVRNPALGFRSVTVRNVQTCRECL</sequence>
<evidence type="ECO:0000313" key="1">
    <source>
        <dbReference type="EMBL" id="KAF6324863.1"/>
    </source>
</evidence>
<reference evidence="1 2" key="1">
    <citation type="journal article" date="2020" name="Nature">
        <title>Six reference-quality genomes reveal evolution of bat adaptations.</title>
        <authorList>
            <person name="Jebb D."/>
            <person name="Huang Z."/>
            <person name="Pippel M."/>
            <person name="Hughes G.M."/>
            <person name="Lavrichenko K."/>
            <person name="Devanna P."/>
            <person name="Winkler S."/>
            <person name="Jermiin L.S."/>
            <person name="Skirmuntt E.C."/>
            <person name="Katzourakis A."/>
            <person name="Burkitt-Gray L."/>
            <person name="Ray D.A."/>
            <person name="Sullivan K.A.M."/>
            <person name="Roscito J.G."/>
            <person name="Kirilenko B.M."/>
            <person name="Davalos L.M."/>
            <person name="Corthals A.P."/>
            <person name="Power M.L."/>
            <person name="Jones G."/>
            <person name="Ransome R.D."/>
            <person name="Dechmann D.K.N."/>
            <person name="Locatelli A.G."/>
            <person name="Puechmaille S.J."/>
            <person name="Fedrigo O."/>
            <person name="Jarvis E.D."/>
            <person name="Hiller M."/>
            <person name="Vernes S.C."/>
            <person name="Myers E.W."/>
            <person name="Teeling E.C."/>
        </authorList>
    </citation>
    <scope>NUCLEOTIDE SEQUENCE [LARGE SCALE GENOMIC DNA]</scope>
    <source>
        <strain evidence="1">MMyoMyo1</strain>
        <tissue evidence="1">Flight muscle</tissue>
    </source>
</reference>
<dbReference type="EMBL" id="JABWUV010000010">
    <property type="protein sequence ID" value="KAF6324863.1"/>
    <property type="molecule type" value="Genomic_DNA"/>
</dbReference>
<gene>
    <name evidence="1" type="ORF">mMyoMyo1_008317</name>
</gene>
<name>A0A7J7VIB9_MYOMY</name>
<keyword evidence="2" id="KW-1185">Reference proteome</keyword>
<organism evidence="1 2">
    <name type="scientific">Myotis myotis</name>
    <name type="common">Greater mouse-eared bat</name>
    <name type="synonym">Vespertilio myotis</name>
    <dbReference type="NCBI Taxonomy" id="51298"/>
    <lineage>
        <taxon>Eukaryota</taxon>
        <taxon>Metazoa</taxon>
        <taxon>Chordata</taxon>
        <taxon>Craniata</taxon>
        <taxon>Vertebrata</taxon>
        <taxon>Euteleostomi</taxon>
        <taxon>Mammalia</taxon>
        <taxon>Eutheria</taxon>
        <taxon>Laurasiatheria</taxon>
        <taxon>Chiroptera</taxon>
        <taxon>Yangochiroptera</taxon>
        <taxon>Vespertilionidae</taxon>
        <taxon>Myotis</taxon>
    </lineage>
</organism>
<evidence type="ECO:0000313" key="2">
    <source>
        <dbReference type="Proteomes" id="UP000527355"/>
    </source>
</evidence>